<dbReference type="Proteomes" id="UP000274907">
    <property type="component" value="Unassembled WGS sequence"/>
</dbReference>
<dbReference type="EMBL" id="RXHJ01000006">
    <property type="protein sequence ID" value="RSZ63807.1"/>
    <property type="molecule type" value="Genomic_DNA"/>
</dbReference>
<organism evidence="1 2">
    <name type="scientific">Corynebacterium hylobatis</name>
    <dbReference type="NCBI Taxonomy" id="1859290"/>
    <lineage>
        <taxon>Bacteria</taxon>
        <taxon>Bacillati</taxon>
        <taxon>Actinomycetota</taxon>
        <taxon>Actinomycetes</taxon>
        <taxon>Mycobacteriales</taxon>
        <taxon>Corynebacteriaceae</taxon>
        <taxon>Corynebacterium</taxon>
    </lineage>
</organism>
<keyword evidence="2" id="KW-1185">Reference proteome</keyword>
<evidence type="ECO:0000313" key="2">
    <source>
        <dbReference type="Proteomes" id="UP000274907"/>
    </source>
</evidence>
<evidence type="ECO:0000313" key="1">
    <source>
        <dbReference type="EMBL" id="RSZ63807.1"/>
    </source>
</evidence>
<dbReference type="RefSeq" id="WP_126120440.1">
    <property type="nucleotide sequence ID" value="NZ_RXHJ01000006.1"/>
</dbReference>
<sequence>MISKTTYGENLARRIITGAGALTLVPYRLDPTMAVSALVHGLDDNGRFVVICSAEDAEFMGDAEIRLDGVKKALEFTVDITVASLHALARVEWQDSAATPTTLGFEPGPHLRVGVIEMETVLLHGPHGVTKCDAGELLATAEASELNSREIDARDEIARLSDVQLSTLLSGALVGMAPGFLLSESELGGCSAPAGDNLWVVDVDHSGVALLKMIDGRMTTVLVTFPEPVMTIADLAGAVDALAVHTSVRHASPRI</sequence>
<name>A0A3S0B4Q5_9CORY</name>
<accession>A0A3S0B4Q5</accession>
<evidence type="ECO:0008006" key="3">
    <source>
        <dbReference type="Google" id="ProtNLM"/>
    </source>
</evidence>
<reference evidence="1 2" key="1">
    <citation type="submission" date="2018-12" db="EMBL/GenBank/DDBJ databases">
        <title>YIM 101343 draft genome.</title>
        <authorList>
            <person name="Chen X."/>
        </authorList>
    </citation>
    <scope>NUCLEOTIDE SEQUENCE [LARGE SCALE GENOMIC DNA]</scope>
    <source>
        <strain evidence="1 2">YIM 101343</strain>
    </source>
</reference>
<dbReference type="AlphaFoldDB" id="A0A3S0B4Q5"/>
<comment type="caution">
    <text evidence="1">The sequence shown here is derived from an EMBL/GenBank/DDBJ whole genome shotgun (WGS) entry which is preliminary data.</text>
</comment>
<protein>
    <recommendedName>
        <fullName evidence="3">DUF2470 domain-containing protein</fullName>
    </recommendedName>
</protein>
<proteinExistence type="predicted"/>
<dbReference type="OrthoDB" id="4408613at2"/>
<gene>
    <name evidence="1" type="ORF">EAH68_06100</name>
</gene>